<dbReference type="InterPro" id="IPR003718">
    <property type="entry name" value="OsmC/Ohr_fam"/>
</dbReference>
<gene>
    <name evidence="1" type="ORF">CFX1CAM_1998</name>
</gene>
<dbReference type="InterPro" id="IPR036102">
    <property type="entry name" value="OsmC/Ohrsf"/>
</dbReference>
<dbReference type="InterPro" id="IPR015946">
    <property type="entry name" value="KH_dom-like_a/b"/>
</dbReference>
<dbReference type="OrthoDB" id="9804010at2"/>
<dbReference type="RefSeq" id="WP_087862857.1">
    <property type="nucleotide sequence ID" value="NZ_LT859958.1"/>
</dbReference>
<accession>A0A1Y6K5Z7</accession>
<organism evidence="1 2">
    <name type="scientific">Candidatus Brevifilum fermentans</name>
    <dbReference type="NCBI Taxonomy" id="1986204"/>
    <lineage>
        <taxon>Bacteria</taxon>
        <taxon>Bacillati</taxon>
        <taxon>Chloroflexota</taxon>
        <taxon>Anaerolineae</taxon>
        <taxon>Anaerolineales</taxon>
        <taxon>Anaerolineaceae</taxon>
        <taxon>Candidatus Brevifilum</taxon>
    </lineage>
</organism>
<evidence type="ECO:0008006" key="3">
    <source>
        <dbReference type="Google" id="ProtNLM"/>
    </source>
</evidence>
<evidence type="ECO:0000313" key="2">
    <source>
        <dbReference type="Proteomes" id="UP000195514"/>
    </source>
</evidence>
<dbReference type="SUPFAM" id="SSF82784">
    <property type="entry name" value="OsmC-like"/>
    <property type="match status" value="1"/>
</dbReference>
<dbReference type="PANTHER" id="PTHR34352">
    <property type="entry name" value="PROTEIN YHFA"/>
    <property type="match status" value="1"/>
</dbReference>
<name>A0A1Y6K5Z7_9CHLR</name>
<dbReference type="Proteomes" id="UP000195514">
    <property type="component" value="Chromosome I"/>
</dbReference>
<sequence length="137" mass="14739">MAANTVLRWIPDGRRFVSTDSTGHSVTLSAPGENFGMKPSELILSALAGCAAFDVVGILEKKKTPLSFLEAKVTAEQDESAPWAFRKIHLHFLLKGEGLSAKSVQQAIDLSEEKYCSVAATLRGVAEISTSFEILEG</sequence>
<keyword evidence="2" id="KW-1185">Reference proteome</keyword>
<reference evidence="2" key="1">
    <citation type="submission" date="2017-05" db="EMBL/GenBank/DDBJ databases">
        <authorList>
            <person name="Kirkegaard R."/>
            <person name="Mcilroy J S."/>
        </authorList>
    </citation>
    <scope>NUCLEOTIDE SEQUENCE [LARGE SCALE GENOMIC DNA]</scope>
</reference>
<evidence type="ECO:0000313" key="1">
    <source>
        <dbReference type="EMBL" id="SMX55063.1"/>
    </source>
</evidence>
<dbReference type="EMBL" id="LT859958">
    <property type="protein sequence ID" value="SMX55063.1"/>
    <property type="molecule type" value="Genomic_DNA"/>
</dbReference>
<dbReference type="PANTHER" id="PTHR34352:SF1">
    <property type="entry name" value="PROTEIN YHFA"/>
    <property type="match status" value="1"/>
</dbReference>
<dbReference type="Pfam" id="PF02566">
    <property type="entry name" value="OsmC"/>
    <property type="match status" value="1"/>
</dbReference>
<proteinExistence type="predicted"/>
<dbReference type="KEGG" id="abat:CFX1CAM_1998"/>
<dbReference type="AlphaFoldDB" id="A0A1Y6K5Z7"/>
<protein>
    <recommendedName>
        <fullName evidence="3">OsmC family protein</fullName>
    </recommendedName>
</protein>
<dbReference type="Gene3D" id="3.30.300.20">
    <property type="match status" value="1"/>
</dbReference>